<proteinExistence type="predicted"/>
<dbReference type="AlphaFoldDB" id="A0A7S4L3U8"/>
<feature type="compositionally biased region" description="Low complexity" evidence="1">
    <location>
        <begin position="29"/>
        <end position="41"/>
    </location>
</feature>
<evidence type="ECO:0000256" key="1">
    <source>
        <dbReference type="SAM" id="MobiDB-lite"/>
    </source>
</evidence>
<gene>
    <name evidence="2" type="ORF">GTHE00462_LOCUS23233</name>
</gene>
<feature type="compositionally biased region" description="Polar residues" evidence="1">
    <location>
        <begin position="1"/>
        <end position="15"/>
    </location>
</feature>
<feature type="compositionally biased region" description="Basic and acidic residues" evidence="1">
    <location>
        <begin position="16"/>
        <end position="28"/>
    </location>
</feature>
<dbReference type="EMBL" id="HBKN01029952">
    <property type="protein sequence ID" value="CAE2314279.1"/>
    <property type="molecule type" value="Transcribed_RNA"/>
</dbReference>
<accession>A0A7S4L3U8</accession>
<protein>
    <submittedName>
        <fullName evidence="2">Uncharacterized protein</fullName>
    </submittedName>
</protein>
<evidence type="ECO:0000313" key="2">
    <source>
        <dbReference type="EMBL" id="CAE2314279.1"/>
    </source>
</evidence>
<name>A0A7S4L3U8_GUITH</name>
<feature type="region of interest" description="Disordered" evidence="1">
    <location>
        <begin position="1"/>
        <end position="41"/>
    </location>
</feature>
<reference evidence="2" key="1">
    <citation type="submission" date="2021-01" db="EMBL/GenBank/DDBJ databases">
        <authorList>
            <person name="Corre E."/>
            <person name="Pelletier E."/>
            <person name="Niang G."/>
            <person name="Scheremetjew M."/>
            <person name="Finn R."/>
            <person name="Kale V."/>
            <person name="Holt S."/>
            <person name="Cochrane G."/>
            <person name="Meng A."/>
            <person name="Brown T."/>
            <person name="Cohen L."/>
        </authorList>
    </citation>
    <scope>NUCLEOTIDE SEQUENCE</scope>
    <source>
        <strain evidence="2">CCMP 2712</strain>
    </source>
</reference>
<sequence length="152" mass="17021">MVENGSSGHSTSHQAYQDRELGASDRRPCSLPASSSSSPSPQVLETCELICSSANVVHQLRTTPIMEYLIDLLDAACKHESRSYMQQVLLAEQGRGVTRDLLQILAVGTRFLLAFSRQEEGLKHMQLWNVIPRIDPNMQKVRGESDRDGRRK</sequence>
<organism evidence="2">
    <name type="scientific">Guillardia theta</name>
    <name type="common">Cryptophyte</name>
    <name type="synonym">Cryptomonas phi</name>
    <dbReference type="NCBI Taxonomy" id="55529"/>
    <lineage>
        <taxon>Eukaryota</taxon>
        <taxon>Cryptophyceae</taxon>
        <taxon>Pyrenomonadales</taxon>
        <taxon>Geminigeraceae</taxon>
        <taxon>Guillardia</taxon>
    </lineage>
</organism>